<evidence type="ECO:0000259" key="3">
    <source>
        <dbReference type="Pfam" id="PF00857"/>
    </source>
</evidence>
<protein>
    <submittedName>
        <fullName evidence="4">Maleamate amidohydrolase</fullName>
    </submittedName>
</protein>
<feature type="domain" description="Isochorismatase-like" evidence="3">
    <location>
        <begin position="31"/>
        <end position="213"/>
    </location>
</feature>
<comment type="similarity">
    <text evidence="1">Belongs to the isochorismatase family.</text>
</comment>
<comment type="caution">
    <text evidence="4">The sequence shown here is derived from an EMBL/GenBank/DDBJ whole genome shotgun (WGS) entry which is preliminary data.</text>
</comment>
<dbReference type="Pfam" id="PF00857">
    <property type="entry name" value="Isochorismatase"/>
    <property type="match status" value="1"/>
</dbReference>
<accession>A0A559M409</accession>
<evidence type="ECO:0000256" key="1">
    <source>
        <dbReference type="ARBA" id="ARBA00006336"/>
    </source>
</evidence>
<gene>
    <name evidence="4" type="primary">nicF_2</name>
    <name evidence="4" type="ORF">LAWI1_G003278</name>
</gene>
<dbReference type="AlphaFoldDB" id="A0A559M409"/>
<dbReference type="Proteomes" id="UP000315522">
    <property type="component" value="Unassembled WGS sequence"/>
</dbReference>
<name>A0A559M409_9HELO</name>
<keyword evidence="5" id="KW-1185">Reference proteome</keyword>
<dbReference type="GO" id="GO:0016787">
    <property type="term" value="F:hydrolase activity"/>
    <property type="evidence" value="ECO:0007669"/>
    <property type="project" value="UniProtKB-KW"/>
</dbReference>
<organism evidence="4 5">
    <name type="scientific">Lachnellula willkommii</name>
    <dbReference type="NCBI Taxonomy" id="215461"/>
    <lineage>
        <taxon>Eukaryota</taxon>
        <taxon>Fungi</taxon>
        <taxon>Dikarya</taxon>
        <taxon>Ascomycota</taxon>
        <taxon>Pezizomycotina</taxon>
        <taxon>Leotiomycetes</taxon>
        <taxon>Helotiales</taxon>
        <taxon>Lachnaceae</taxon>
        <taxon>Lachnellula</taxon>
    </lineage>
</organism>
<evidence type="ECO:0000256" key="2">
    <source>
        <dbReference type="ARBA" id="ARBA00022801"/>
    </source>
</evidence>
<dbReference type="InterPro" id="IPR036380">
    <property type="entry name" value="Isochorismatase-like_sf"/>
</dbReference>
<dbReference type="SUPFAM" id="SSF52499">
    <property type="entry name" value="Isochorismatase-like hydrolases"/>
    <property type="match status" value="1"/>
</dbReference>
<evidence type="ECO:0000313" key="5">
    <source>
        <dbReference type="Proteomes" id="UP000315522"/>
    </source>
</evidence>
<sequence>MSGITPEDYPEYSQFIANKQGSKLMFGTRPALILVDACDAYFTPGPLDLRGYQNAAEAPASMKRLLSAAHAGKCPIIWTQTRYIHPRMRDAGLLAKKNPALDEFLLLENHDARGLRFLSGLEPGEDDIIIHKKCPSAFFGTNLLTQLHILGVDTLVIGGACTSGSVRATALDCMQSGLRAMVVSAACADKTREAHFSNLFDLNAKYGDVIAEEEAVDSLSAGWLMRDDYS</sequence>
<dbReference type="InterPro" id="IPR050272">
    <property type="entry name" value="Isochorismatase-like_hydrls"/>
</dbReference>
<dbReference type="PANTHER" id="PTHR43540">
    <property type="entry name" value="PEROXYUREIDOACRYLATE/UREIDOACRYLATE AMIDOHYDROLASE-RELATED"/>
    <property type="match status" value="1"/>
</dbReference>
<dbReference type="PANTHER" id="PTHR43540:SF1">
    <property type="entry name" value="ISOCHORISMATASE HYDROLASE"/>
    <property type="match status" value="1"/>
</dbReference>
<evidence type="ECO:0000313" key="4">
    <source>
        <dbReference type="EMBL" id="TVY87707.1"/>
    </source>
</evidence>
<reference evidence="4 5" key="1">
    <citation type="submission" date="2018-05" db="EMBL/GenBank/DDBJ databases">
        <title>Genome sequencing and assembly of the regulated plant pathogen Lachnellula willkommii and related sister species for the development of diagnostic species identification markers.</title>
        <authorList>
            <person name="Giroux E."/>
            <person name="Bilodeau G."/>
        </authorList>
    </citation>
    <scope>NUCLEOTIDE SEQUENCE [LARGE SCALE GENOMIC DNA]</scope>
    <source>
        <strain evidence="4 5">CBS 172.35</strain>
    </source>
</reference>
<keyword evidence="2 4" id="KW-0378">Hydrolase</keyword>
<proteinExistence type="inferred from homology"/>
<dbReference type="EMBL" id="QGML01002215">
    <property type="protein sequence ID" value="TVY87707.1"/>
    <property type="molecule type" value="Genomic_DNA"/>
</dbReference>
<dbReference type="InterPro" id="IPR000868">
    <property type="entry name" value="Isochorismatase-like_dom"/>
</dbReference>
<dbReference type="Gene3D" id="3.40.50.850">
    <property type="entry name" value="Isochorismatase-like"/>
    <property type="match status" value="1"/>
</dbReference>